<dbReference type="Proteomes" id="UP001234178">
    <property type="component" value="Unassembled WGS sequence"/>
</dbReference>
<evidence type="ECO:0000313" key="2">
    <source>
        <dbReference type="EMBL" id="KAK4003709.1"/>
    </source>
</evidence>
<proteinExistence type="predicted"/>
<sequence length="127" mass="14115">MKHSRAFRAARSSSALIQYPRQLLYGEKDHFEILDHPRNVLHSLSLPAAMPLGGEGRMAKWIFLDDGVTAINDVTGKVYKFKPSINYNGQGQAPQNATDESSNLKAKQEKPFTINTEKSVTSDPAKK</sequence>
<comment type="caution">
    <text evidence="2">The sequence shown here is derived from an EMBL/GenBank/DDBJ whole genome shotgun (WGS) entry which is preliminary data.</text>
</comment>
<protein>
    <submittedName>
        <fullName evidence="2">Uncharacterized protein</fullName>
    </submittedName>
</protein>
<organism evidence="2 3">
    <name type="scientific">Daphnia magna</name>
    <dbReference type="NCBI Taxonomy" id="35525"/>
    <lineage>
        <taxon>Eukaryota</taxon>
        <taxon>Metazoa</taxon>
        <taxon>Ecdysozoa</taxon>
        <taxon>Arthropoda</taxon>
        <taxon>Crustacea</taxon>
        <taxon>Branchiopoda</taxon>
        <taxon>Diplostraca</taxon>
        <taxon>Cladocera</taxon>
        <taxon>Anomopoda</taxon>
        <taxon>Daphniidae</taxon>
        <taxon>Daphnia</taxon>
    </lineage>
</organism>
<reference evidence="2 3" key="1">
    <citation type="journal article" date="2023" name="Nucleic Acids Res.">
        <title>The hologenome of Daphnia magna reveals possible DNA methylation and microbiome-mediated evolution of the host genome.</title>
        <authorList>
            <person name="Chaturvedi A."/>
            <person name="Li X."/>
            <person name="Dhandapani V."/>
            <person name="Marshall H."/>
            <person name="Kissane S."/>
            <person name="Cuenca-Cambronero M."/>
            <person name="Asole G."/>
            <person name="Calvet F."/>
            <person name="Ruiz-Romero M."/>
            <person name="Marangio P."/>
            <person name="Guigo R."/>
            <person name="Rago D."/>
            <person name="Mirbahai L."/>
            <person name="Eastwood N."/>
            <person name="Colbourne J.K."/>
            <person name="Zhou J."/>
            <person name="Mallon E."/>
            <person name="Orsini L."/>
        </authorList>
    </citation>
    <scope>NUCLEOTIDE SEQUENCE [LARGE SCALE GENOMIC DNA]</scope>
    <source>
        <strain evidence="2">LRV0_1</strain>
    </source>
</reference>
<feature type="compositionally biased region" description="Polar residues" evidence="1">
    <location>
        <begin position="113"/>
        <end position="127"/>
    </location>
</feature>
<name>A0ABQ9YSU9_9CRUS</name>
<evidence type="ECO:0000256" key="1">
    <source>
        <dbReference type="SAM" id="MobiDB-lite"/>
    </source>
</evidence>
<gene>
    <name evidence="2" type="ORF">OUZ56_005464</name>
</gene>
<keyword evidence="3" id="KW-1185">Reference proteome</keyword>
<dbReference type="EMBL" id="JAOYFB010000001">
    <property type="protein sequence ID" value="KAK4003709.1"/>
    <property type="molecule type" value="Genomic_DNA"/>
</dbReference>
<evidence type="ECO:0000313" key="3">
    <source>
        <dbReference type="Proteomes" id="UP001234178"/>
    </source>
</evidence>
<feature type="compositionally biased region" description="Polar residues" evidence="1">
    <location>
        <begin position="86"/>
        <end position="105"/>
    </location>
</feature>
<accession>A0ABQ9YSU9</accession>
<feature type="region of interest" description="Disordered" evidence="1">
    <location>
        <begin position="86"/>
        <end position="127"/>
    </location>
</feature>